<name>A0A7W7H7K5_9ACTN</name>
<dbReference type="AlphaFoldDB" id="A0A7W7H7K5"/>
<accession>A0A7W7H7K5</accession>
<gene>
    <name evidence="1" type="ORF">BJY16_008731</name>
</gene>
<organism evidence="1 2">
    <name type="scientific">Actinoplanes octamycinicus</name>
    <dbReference type="NCBI Taxonomy" id="135948"/>
    <lineage>
        <taxon>Bacteria</taxon>
        <taxon>Bacillati</taxon>
        <taxon>Actinomycetota</taxon>
        <taxon>Actinomycetes</taxon>
        <taxon>Micromonosporales</taxon>
        <taxon>Micromonosporaceae</taxon>
        <taxon>Actinoplanes</taxon>
    </lineage>
</organism>
<sequence>MADRLVGGPEWVASPMATSDPGAEMIIAKAAVLAALRERGQHNRADFVDRELPDRIDLNRHGGLLAMLRLDPATLTDDPSA</sequence>
<dbReference type="RefSeq" id="WP_185047001.1">
    <property type="nucleotide sequence ID" value="NZ_BAABFG010000005.1"/>
</dbReference>
<evidence type="ECO:0000313" key="1">
    <source>
        <dbReference type="EMBL" id="MBB4745272.1"/>
    </source>
</evidence>
<keyword evidence="2" id="KW-1185">Reference proteome</keyword>
<comment type="caution">
    <text evidence="1">The sequence shown here is derived from an EMBL/GenBank/DDBJ whole genome shotgun (WGS) entry which is preliminary data.</text>
</comment>
<protein>
    <submittedName>
        <fullName evidence="1">Uncharacterized protein</fullName>
    </submittedName>
</protein>
<dbReference type="Proteomes" id="UP000546162">
    <property type="component" value="Unassembled WGS sequence"/>
</dbReference>
<dbReference type="EMBL" id="JACHNB010000001">
    <property type="protein sequence ID" value="MBB4745272.1"/>
    <property type="molecule type" value="Genomic_DNA"/>
</dbReference>
<proteinExistence type="predicted"/>
<evidence type="ECO:0000313" key="2">
    <source>
        <dbReference type="Proteomes" id="UP000546162"/>
    </source>
</evidence>
<reference evidence="1 2" key="1">
    <citation type="submission" date="2020-08" db="EMBL/GenBank/DDBJ databases">
        <title>Sequencing the genomes of 1000 actinobacteria strains.</title>
        <authorList>
            <person name="Klenk H.-P."/>
        </authorList>
    </citation>
    <scope>NUCLEOTIDE SEQUENCE [LARGE SCALE GENOMIC DNA]</scope>
    <source>
        <strain evidence="1 2">DSM 45809</strain>
    </source>
</reference>